<evidence type="ECO:0000259" key="2">
    <source>
        <dbReference type="Pfam" id="PF14383"/>
    </source>
</evidence>
<feature type="region of interest" description="Disordered" evidence="1">
    <location>
        <begin position="158"/>
        <end position="187"/>
    </location>
</feature>
<accession>A0A7J7MFY5</accession>
<dbReference type="PROSITE" id="PS51257">
    <property type="entry name" value="PROKAR_LIPOPROTEIN"/>
    <property type="match status" value="1"/>
</dbReference>
<feature type="compositionally biased region" description="Basic residues" evidence="1">
    <location>
        <begin position="236"/>
        <end position="249"/>
    </location>
</feature>
<evidence type="ECO:0000313" key="3">
    <source>
        <dbReference type="EMBL" id="KAF6153664.1"/>
    </source>
</evidence>
<keyword evidence="4" id="KW-1185">Reference proteome</keyword>
<name>A0A7J7MFY5_9MAGN</name>
<feature type="region of interest" description="Disordered" evidence="1">
    <location>
        <begin position="206"/>
        <end position="264"/>
    </location>
</feature>
<feature type="domain" description="DUF3741" evidence="2">
    <location>
        <begin position="70"/>
        <end position="90"/>
    </location>
</feature>
<evidence type="ECO:0000313" key="4">
    <source>
        <dbReference type="Proteomes" id="UP000541444"/>
    </source>
</evidence>
<organism evidence="3 4">
    <name type="scientific">Kingdonia uniflora</name>
    <dbReference type="NCBI Taxonomy" id="39325"/>
    <lineage>
        <taxon>Eukaryota</taxon>
        <taxon>Viridiplantae</taxon>
        <taxon>Streptophyta</taxon>
        <taxon>Embryophyta</taxon>
        <taxon>Tracheophyta</taxon>
        <taxon>Spermatophyta</taxon>
        <taxon>Magnoliopsida</taxon>
        <taxon>Ranunculales</taxon>
        <taxon>Circaeasteraceae</taxon>
        <taxon>Kingdonia</taxon>
    </lineage>
</organism>
<dbReference type="OrthoDB" id="1924799at2759"/>
<reference evidence="3 4" key="1">
    <citation type="journal article" date="2020" name="IScience">
        <title>Genome Sequencing of the Endangered Kingdonia uniflora (Circaeasteraceae, Ranunculales) Reveals Potential Mechanisms of Evolutionary Specialization.</title>
        <authorList>
            <person name="Sun Y."/>
            <person name="Deng T."/>
            <person name="Zhang A."/>
            <person name="Moore M.J."/>
            <person name="Landis J.B."/>
            <person name="Lin N."/>
            <person name="Zhang H."/>
            <person name="Zhang X."/>
            <person name="Huang J."/>
            <person name="Zhang X."/>
            <person name="Sun H."/>
            <person name="Wang H."/>
        </authorList>
    </citation>
    <scope>NUCLEOTIDE SEQUENCE [LARGE SCALE GENOMIC DNA]</scope>
    <source>
        <strain evidence="3">TB1705</strain>
        <tissue evidence="3">Leaf</tissue>
    </source>
</reference>
<feature type="compositionally biased region" description="Basic and acidic residues" evidence="1">
    <location>
        <begin position="158"/>
        <end position="178"/>
    </location>
</feature>
<evidence type="ECO:0000256" key="1">
    <source>
        <dbReference type="SAM" id="MobiDB-lite"/>
    </source>
</evidence>
<sequence>MKISLPFSSSSSTSSTPTLNVNLCSSPSANTAAGCISGIIRRFFRGESLRTHPFEDHRKELQPEVKVEPLGTPGVVARLMGLETMPEKGRERSLISRSRSMNSVDPTERQQRRVKSSLSFRDVPMFLQLENDEFLLLTFENEELGLKWRRSEMGSLELKQRRGDRGAKNVERNHTNTKKERRHSKRRLKVSDCDEIEYLSSIPSHTEEDYRKTCSPPRHKTPVNLASINEVPSKAKSAKKKRRNKKKSRSTGLKGETQCSSESSSPVSVLDLCDFLIEPRRPSSEGLRESHSTSRRKLSTDNVVIPENPSLPLKSVSGNCMEPTKVDSHTGDYFDLWGEVCRLVEEDMGTSKWIPKEMWKMGDFEDMGIDVALQIVEGLVNEVVVELAQVLI</sequence>
<protein>
    <recommendedName>
        <fullName evidence="2">DUF3741 domain-containing protein</fullName>
    </recommendedName>
</protein>
<gene>
    <name evidence="3" type="ORF">GIB67_027531</name>
</gene>
<comment type="caution">
    <text evidence="3">The sequence shown here is derived from an EMBL/GenBank/DDBJ whole genome shotgun (WGS) entry which is preliminary data.</text>
</comment>
<proteinExistence type="predicted"/>
<dbReference type="Proteomes" id="UP000541444">
    <property type="component" value="Unassembled WGS sequence"/>
</dbReference>
<dbReference type="Pfam" id="PF14383">
    <property type="entry name" value="VARLMGL"/>
    <property type="match status" value="1"/>
</dbReference>
<dbReference type="PANTHER" id="PTHR35499">
    <property type="entry name" value="OS05G0128300 PROTEIN"/>
    <property type="match status" value="1"/>
</dbReference>
<dbReference type="InterPro" id="IPR032795">
    <property type="entry name" value="DUF3741-assoc"/>
</dbReference>
<dbReference type="AlphaFoldDB" id="A0A7J7MFY5"/>
<dbReference type="EMBL" id="JACGCM010001560">
    <property type="protein sequence ID" value="KAF6153664.1"/>
    <property type="molecule type" value="Genomic_DNA"/>
</dbReference>
<feature type="compositionally biased region" description="Polar residues" evidence="1">
    <location>
        <begin position="95"/>
        <end position="105"/>
    </location>
</feature>
<dbReference type="PANTHER" id="PTHR35499:SF1">
    <property type="entry name" value="DUF3741 DOMAIN-CONTAINING PROTEIN"/>
    <property type="match status" value="1"/>
</dbReference>
<feature type="region of interest" description="Disordered" evidence="1">
    <location>
        <begin position="86"/>
        <end position="111"/>
    </location>
</feature>